<dbReference type="KEGG" id="mei:Msip34_1252"/>
<evidence type="ECO:0000313" key="7">
    <source>
        <dbReference type="Proteomes" id="UP000002743"/>
    </source>
</evidence>
<feature type="region of interest" description="Disordered" evidence="5">
    <location>
        <begin position="150"/>
        <end position="179"/>
    </location>
</feature>
<evidence type="ECO:0000256" key="5">
    <source>
        <dbReference type="SAM" id="MobiDB-lite"/>
    </source>
</evidence>
<gene>
    <name evidence="6" type="ordered locus">Msip34_1252</name>
</gene>
<dbReference type="GO" id="GO:0051082">
    <property type="term" value="F:unfolded protein binding"/>
    <property type="evidence" value="ECO:0007669"/>
    <property type="project" value="TreeGrafter"/>
</dbReference>
<comment type="similarity">
    <text evidence="2">Belongs to the CpxP/Spy family.</text>
</comment>
<evidence type="ECO:0000256" key="1">
    <source>
        <dbReference type="ARBA" id="ARBA00004418"/>
    </source>
</evidence>
<dbReference type="Proteomes" id="UP000002743">
    <property type="component" value="Chromosome"/>
</dbReference>
<dbReference type="EMBL" id="CP001674">
    <property type="protein sequence ID" value="ACT50498.1"/>
    <property type="molecule type" value="Genomic_DNA"/>
</dbReference>
<dbReference type="Gene3D" id="1.20.120.1490">
    <property type="match status" value="1"/>
</dbReference>
<dbReference type="GO" id="GO:0030288">
    <property type="term" value="C:outer membrane-bounded periplasmic space"/>
    <property type="evidence" value="ECO:0007669"/>
    <property type="project" value="TreeGrafter"/>
</dbReference>
<keyword evidence="7" id="KW-1185">Reference proteome</keyword>
<evidence type="ECO:0000256" key="4">
    <source>
        <dbReference type="ARBA" id="ARBA00022764"/>
    </source>
</evidence>
<name>C6XD73_METGS</name>
<dbReference type="eggNOG" id="COG3678">
    <property type="taxonomic scope" value="Bacteria"/>
</dbReference>
<dbReference type="AlphaFoldDB" id="C6XD73"/>
<dbReference type="PANTHER" id="PTHR38102">
    <property type="entry name" value="PERIPLASMIC CHAPERONE SPY"/>
    <property type="match status" value="1"/>
</dbReference>
<dbReference type="Pfam" id="PF07813">
    <property type="entry name" value="LTXXQ"/>
    <property type="match status" value="1"/>
</dbReference>
<evidence type="ECO:0000256" key="2">
    <source>
        <dbReference type="ARBA" id="ARBA00008441"/>
    </source>
</evidence>
<dbReference type="OrthoDB" id="8928345at2"/>
<proteinExistence type="inferred from homology"/>
<accession>C6XD73</accession>
<protein>
    <submittedName>
        <fullName evidence="6">P pilus assembly/Cpx signaling pathway periplasmic inhibitor/zinc-resistance associated protein-like protein</fullName>
    </submittedName>
</protein>
<dbReference type="InterPro" id="IPR052211">
    <property type="entry name" value="Cpx_auxiliary_protein"/>
</dbReference>
<evidence type="ECO:0000313" key="6">
    <source>
        <dbReference type="EMBL" id="ACT50498.1"/>
    </source>
</evidence>
<dbReference type="CDD" id="cd09916">
    <property type="entry name" value="CpxP_like"/>
    <property type="match status" value="1"/>
</dbReference>
<dbReference type="HOGENOM" id="CLU_1501814_0_0_4"/>
<keyword evidence="3" id="KW-0732">Signal</keyword>
<sequence length="179" mass="20075" precursor="true">MNTSTLYKLTLAIGLLGLSLPLLLQAQPLLQDSPTPLLPHHMAPIPGDNKQGPGLPAYLRGLDLSEAQEDQIFALMHDQIPALREQQKQRRHALEDLDALAKAPSFDERKAQQLAEKLSEIEKQFVLSRVHNDFKINGILTAEQRKQLEETKAQFGKHKPQEPVKFTPQNSKKPALTLI</sequence>
<reference evidence="7" key="1">
    <citation type="submission" date="2009-07" db="EMBL/GenBank/DDBJ databases">
        <title>Complete sequence of chromosome of Methylovorus sp. SIP3-4.</title>
        <authorList>
            <person name="Lucas S."/>
            <person name="Copeland A."/>
            <person name="Lapidus A."/>
            <person name="Glavina del Rio T."/>
            <person name="Tice H."/>
            <person name="Bruce D."/>
            <person name="Goodwin L."/>
            <person name="Pitluck S."/>
            <person name="Clum A."/>
            <person name="Larimer F."/>
            <person name="Land M."/>
            <person name="Hauser L."/>
            <person name="Kyrpides N."/>
            <person name="Mikhailova N."/>
            <person name="Kayluzhnaya M."/>
            <person name="Chistoserdova L."/>
        </authorList>
    </citation>
    <scope>NUCLEOTIDE SEQUENCE [LARGE SCALE GENOMIC DNA]</scope>
    <source>
        <strain evidence="7">SIP3-4</strain>
    </source>
</reference>
<keyword evidence="4" id="KW-0574">Periplasm</keyword>
<dbReference type="RefSeq" id="WP_015829985.1">
    <property type="nucleotide sequence ID" value="NC_012969.1"/>
</dbReference>
<reference evidence="6 7" key="2">
    <citation type="journal article" date="2011" name="J. Bacteriol.">
        <title>Genomes of three methylotrophs from a single niche uncover genetic and metabolic divergence of Methylophilaceae.</title>
        <authorList>
            <person name="Lapidus A."/>
            <person name="Clum A."/>
            <person name="Labutti K."/>
            <person name="Kaluzhnaya M.G."/>
            <person name="Lim S."/>
            <person name="Beck D.A."/>
            <person name="Glavina Del Rio T."/>
            <person name="Nolan M."/>
            <person name="Mavromatis K."/>
            <person name="Huntemann M."/>
            <person name="Lucas S."/>
            <person name="Lidstrom M.E."/>
            <person name="Ivanova N."/>
            <person name="Chistoserdova L."/>
        </authorList>
    </citation>
    <scope>NUCLEOTIDE SEQUENCE [LARGE SCALE GENOMIC DNA]</scope>
    <source>
        <strain evidence="6 7">SIP3-4</strain>
    </source>
</reference>
<dbReference type="PANTHER" id="PTHR38102:SF1">
    <property type="entry name" value="PERIPLASMIC CHAPERONE SPY"/>
    <property type="match status" value="1"/>
</dbReference>
<evidence type="ECO:0000256" key="3">
    <source>
        <dbReference type="ARBA" id="ARBA00022729"/>
    </source>
</evidence>
<dbReference type="STRING" id="582744.Msip34_1252"/>
<organism evidence="6 7">
    <name type="scientific">Methylovorus glucosotrophus (strain SIP3-4)</name>
    <dbReference type="NCBI Taxonomy" id="582744"/>
    <lineage>
        <taxon>Bacteria</taxon>
        <taxon>Pseudomonadati</taxon>
        <taxon>Pseudomonadota</taxon>
        <taxon>Betaproteobacteria</taxon>
        <taxon>Nitrosomonadales</taxon>
        <taxon>Methylophilaceae</taxon>
        <taxon>Methylovorus</taxon>
    </lineage>
</organism>
<dbReference type="InterPro" id="IPR012899">
    <property type="entry name" value="LTXXQ"/>
</dbReference>
<comment type="subcellular location">
    <subcellularLocation>
        <location evidence="1">Periplasm</location>
    </subcellularLocation>
</comment>